<protein>
    <submittedName>
        <fullName evidence="1 2">Uncharacterized protein</fullName>
    </submittedName>
</protein>
<dbReference type="EnsemblPlants" id="Pp3c1_40110V3.1">
    <property type="protein sequence ID" value="PAC:32968916.CDS.1"/>
    <property type="gene ID" value="Pp3c1_40110"/>
</dbReference>
<reference evidence="2" key="3">
    <citation type="submission" date="2020-12" db="UniProtKB">
        <authorList>
            <consortium name="EnsemblPlants"/>
        </authorList>
    </citation>
    <scope>IDENTIFICATION</scope>
</reference>
<evidence type="ECO:0000313" key="2">
    <source>
        <dbReference type="EnsemblPlants" id="PAC:32968916.CDS.1"/>
    </source>
</evidence>
<evidence type="ECO:0000313" key="3">
    <source>
        <dbReference type="Proteomes" id="UP000006727"/>
    </source>
</evidence>
<reference evidence="1 3" key="1">
    <citation type="journal article" date="2008" name="Science">
        <title>The Physcomitrella genome reveals evolutionary insights into the conquest of land by plants.</title>
        <authorList>
            <person name="Rensing S."/>
            <person name="Lang D."/>
            <person name="Zimmer A."/>
            <person name="Terry A."/>
            <person name="Salamov A."/>
            <person name="Shapiro H."/>
            <person name="Nishiyama T."/>
            <person name="Perroud P.-F."/>
            <person name="Lindquist E."/>
            <person name="Kamisugi Y."/>
            <person name="Tanahashi T."/>
            <person name="Sakakibara K."/>
            <person name="Fujita T."/>
            <person name="Oishi K."/>
            <person name="Shin-I T."/>
            <person name="Kuroki Y."/>
            <person name="Toyoda A."/>
            <person name="Suzuki Y."/>
            <person name="Hashimoto A."/>
            <person name="Yamaguchi K."/>
            <person name="Sugano A."/>
            <person name="Kohara Y."/>
            <person name="Fujiyama A."/>
            <person name="Anterola A."/>
            <person name="Aoki S."/>
            <person name="Ashton N."/>
            <person name="Barbazuk W.B."/>
            <person name="Barker E."/>
            <person name="Bennetzen J."/>
            <person name="Bezanilla M."/>
            <person name="Blankenship R."/>
            <person name="Cho S.H."/>
            <person name="Dutcher S."/>
            <person name="Estelle M."/>
            <person name="Fawcett J.A."/>
            <person name="Gundlach H."/>
            <person name="Hanada K."/>
            <person name="Heyl A."/>
            <person name="Hicks K.A."/>
            <person name="Hugh J."/>
            <person name="Lohr M."/>
            <person name="Mayer K."/>
            <person name="Melkozernov A."/>
            <person name="Murata T."/>
            <person name="Nelson D."/>
            <person name="Pils B."/>
            <person name="Prigge M."/>
            <person name="Reiss B."/>
            <person name="Renner T."/>
            <person name="Rombauts S."/>
            <person name="Rushton P."/>
            <person name="Sanderfoot A."/>
            <person name="Schween G."/>
            <person name="Shiu S.-H."/>
            <person name="Stueber K."/>
            <person name="Theodoulou F.L."/>
            <person name="Tu H."/>
            <person name="Van de Peer Y."/>
            <person name="Verrier P.J."/>
            <person name="Waters E."/>
            <person name="Wood A."/>
            <person name="Yang L."/>
            <person name="Cove D."/>
            <person name="Cuming A."/>
            <person name="Hasebe M."/>
            <person name="Lucas S."/>
            <person name="Mishler D.B."/>
            <person name="Reski R."/>
            <person name="Grigoriev I."/>
            <person name="Quatrano R.S."/>
            <person name="Boore J.L."/>
        </authorList>
    </citation>
    <scope>NUCLEOTIDE SEQUENCE [LARGE SCALE GENOMIC DNA]</scope>
    <source>
        <strain evidence="2 3">cv. Gransden 2004</strain>
    </source>
</reference>
<name>A0A2K1LBM3_PHYPA</name>
<sequence>MVHDEFYILFKNFLQIINRTAVLLKQRFRRGIAVKDSGTKSVPKALFYWRSCAGTEASTALNKVDASAEYILGSLSMILKKMLF</sequence>
<keyword evidence="3" id="KW-1185">Reference proteome</keyword>
<reference evidence="1 3" key="2">
    <citation type="journal article" date="2018" name="Plant J.">
        <title>The Physcomitrella patens chromosome-scale assembly reveals moss genome structure and evolution.</title>
        <authorList>
            <person name="Lang D."/>
            <person name="Ullrich K.K."/>
            <person name="Murat F."/>
            <person name="Fuchs J."/>
            <person name="Jenkins J."/>
            <person name="Haas F.B."/>
            <person name="Piednoel M."/>
            <person name="Gundlach H."/>
            <person name="Van Bel M."/>
            <person name="Meyberg R."/>
            <person name="Vives C."/>
            <person name="Morata J."/>
            <person name="Symeonidi A."/>
            <person name="Hiss M."/>
            <person name="Muchero W."/>
            <person name="Kamisugi Y."/>
            <person name="Saleh O."/>
            <person name="Blanc G."/>
            <person name="Decker E.L."/>
            <person name="van Gessel N."/>
            <person name="Grimwood J."/>
            <person name="Hayes R.D."/>
            <person name="Graham S.W."/>
            <person name="Gunter L.E."/>
            <person name="McDaniel S.F."/>
            <person name="Hoernstein S.N.W."/>
            <person name="Larsson A."/>
            <person name="Li F.W."/>
            <person name="Perroud P.F."/>
            <person name="Phillips J."/>
            <person name="Ranjan P."/>
            <person name="Rokshar D.S."/>
            <person name="Rothfels C.J."/>
            <person name="Schneider L."/>
            <person name="Shu S."/>
            <person name="Stevenson D.W."/>
            <person name="Thummler F."/>
            <person name="Tillich M."/>
            <person name="Villarreal Aguilar J.C."/>
            <person name="Widiez T."/>
            <person name="Wong G.K."/>
            <person name="Wymore A."/>
            <person name="Zhang Y."/>
            <person name="Zimmer A.D."/>
            <person name="Quatrano R.S."/>
            <person name="Mayer K.F.X."/>
            <person name="Goodstein D."/>
            <person name="Casacuberta J.M."/>
            <person name="Vandepoele K."/>
            <person name="Reski R."/>
            <person name="Cuming A.C."/>
            <person name="Tuskan G.A."/>
            <person name="Maumus F."/>
            <person name="Salse J."/>
            <person name="Schmutz J."/>
            <person name="Rensing S.A."/>
        </authorList>
    </citation>
    <scope>NUCLEOTIDE SEQUENCE [LARGE SCALE GENOMIC DNA]</scope>
    <source>
        <strain evidence="2 3">cv. Gransden 2004</strain>
    </source>
</reference>
<dbReference type="AlphaFoldDB" id="A0A2K1LBM3"/>
<evidence type="ECO:0000313" key="1">
    <source>
        <dbReference type="EMBL" id="PNR63429.1"/>
    </source>
</evidence>
<organism evidence="1">
    <name type="scientific">Physcomitrium patens</name>
    <name type="common">Spreading-leaved earth moss</name>
    <name type="synonym">Physcomitrella patens</name>
    <dbReference type="NCBI Taxonomy" id="3218"/>
    <lineage>
        <taxon>Eukaryota</taxon>
        <taxon>Viridiplantae</taxon>
        <taxon>Streptophyta</taxon>
        <taxon>Embryophyta</taxon>
        <taxon>Bryophyta</taxon>
        <taxon>Bryophytina</taxon>
        <taxon>Bryopsida</taxon>
        <taxon>Funariidae</taxon>
        <taxon>Funariales</taxon>
        <taxon>Funariaceae</taxon>
        <taxon>Physcomitrium</taxon>
    </lineage>
</organism>
<proteinExistence type="predicted"/>
<accession>A0A2K1LBM3</accession>
<dbReference type="EMBL" id="ABEU02000001">
    <property type="protein sequence ID" value="PNR63429.1"/>
    <property type="molecule type" value="Genomic_DNA"/>
</dbReference>
<dbReference type="Gramene" id="Pp3c1_40110V3.1">
    <property type="protein sequence ID" value="PAC:32968916.CDS.1"/>
    <property type="gene ID" value="Pp3c1_40110"/>
</dbReference>
<dbReference type="InParanoid" id="A0A2K1LBM3"/>
<gene>
    <name evidence="1" type="ORF">PHYPA_001855</name>
</gene>
<dbReference type="PaxDb" id="3218-PP1S163_102V6.1"/>
<dbReference type="Proteomes" id="UP000006727">
    <property type="component" value="Chromosome 1"/>
</dbReference>